<dbReference type="EMBL" id="VWXF01000002">
    <property type="protein sequence ID" value="NIF21498.1"/>
    <property type="molecule type" value="Genomic_DNA"/>
</dbReference>
<protein>
    <submittedName>
        <fullName evidence="3">Efflux RND transporter periplasmic adaptor subunit</fullName>
    </submittedName>
</protein>
<dbReference type="Proteomes" id="UP001515683">
    <property type="component" value="Unassembled WGS sequence"/>
</dbReference>
<comment type="caution">
    <text evidence="3">The sequence shown here is derived from an EMBL/GenBank/DDBJ whole genome shotgun (WGS) entry which is preliminary data.</text>
</comment>
<dbReference type="Pfam" id="PF25917">
    <property type="entry name" value="BSH_RND"/>
    <property type="match status" value="1"/>
</dbReference>
<dbReference type="SUPFAM" id="SSF111369">
    <property type="entry name" value="HlyD-like secretion proteins"/>
    <property type="match status" value="1"/>
</dbReference>
<accession>A0ABX0RBL3</accession>
<feature type="domain" description="Multidrug resistance protein MdtA-like barrel-sandwich hybrid" evidence="2">
    <location>
        <begin position="30"/>
        <end position="148"/>
    </location>
</feature>
<dbReference type="RefSeq" id="WP_036645277.1">
    <property type="nucleotide sequence ID" value="NZ_VWXF01000002.1"/>
</dbReference>
<reference evidence="3 4" key="1">
    <citation type="journal article" date="2019" name="bioRxiv">
        <title>Bacteria contribute to plant secondary compound degradation in a generalist herbivore system.</title>
        <authorList>
            <person name="Francoeur C.B."/>
            <person name="Khadempour L."/>
            <person name="Moreira-Soto R.D."/>
            <person name="Gotting K."/>
            <person name="Book A.J."/>
            <person name="Pinto-Tomas A.A."/>
            <person name="Keefover-Ring K."/>
            <person name="Currie C.R."/>
        </authorList>
    </citation>
    <scope>NUCLEOTIDE SEQUENCE [LARGE SCALE GENOMIC DNA]</scope>
    <source>
        <strain evidence="3">Acro-835</strain>
    </source>
</reference>
<dbReference type="PANTHER" id="PTHR30469">
    <property type="entry name" value="MULTIDRUG RESISTANCE PROTEIN MDTA"/>
    <property type="match status" value="1"/>
</dbReference>
<dbReference type="Gene3D" id="2.40.30.170">
    <property type="match status" value="1"/>
</dbReference>
<evidence type="ECO:0000256" key="1">
    <source>
        <dbReference type="ARBA" id="ARBA00009477"/>
    </source>
</evidence>
<dbReference type="InterPro" id="IPR006143">
    <property type="entry name" value="RND_pump_MFP"/>
</dbReference>
<sequence>MLTFADRALAAEPAVDPIRVQLSAVQQTTLASGIAARINQLMVKEGDRVTKGQVLLSFDCSVLQQKLNYANASEQAARKKLTVASRLDKLNAISVAEVDQARAAVGMAQAESAVNRAMLERCTVKAPFSGRVAETKVHSWESVPEGKPLIALYDDSALELEMIVPSHWLRWLRVGTPFDVLLDETGQHYTAQISRLAATVDAVSQSVKVFGQIKGVDGPLLPGMSGVAQFALPAANGKDDHAG</sequence>
<dbReference type="NCBIfam" id="TIGR01730">
    <property type="entry name" value="RND_mfp"/>
    <property type="match status" value="1"/>
</dbReference>
<proteinExistence type="inferred from homology"/>
<evidence type="ECO:0000313" key="4">
    <source>
        <dbReference type="Proteomes" id="UP001515683"/>
    </source>
</evidence>
<evidence type="ECO:0000259" key="2">
    <source>
        <dbReference type="Pfam" id="PF25917"/>
    </source>
</evidence>
<dbReference type="PANTHER" id="PTHR30469:SF15">
    <property type="entry name" value="HLYD FAMILY OF SECRETION PROTEINS"/>
    <property type="match status" value="1"/>
</dbReference>
<keyword evidence="4" id="KW-1185">Reference proteome</keyword>
<comment type="similarity">
    <text evidence="1">Belongs to the membrane fusion protein (MFP) (TC 8.A.1) family.</text>
</comment>
<dbReference type="Gene3D" id="2.40.50.100">
    <property type="match status" value="1"/>
</dbReference>
<evidence type="ECO:0000313" key="3">
    <source>
        <dbReference type="EMBL" id="NIF21498.1"/>
    </source>
</evidence>
<name>A0ABX0RBL3_9GAMM</name>
<organism evidence="3 4">
    <name type="scientific">Candidatus Pantoea multigeneris</name>
    <dbReference type="NCBI Taxonomy" id="2608357"/>
    <lineage>
        <taxon>Bacteria</taxon>
        <taxon>Pseudomonadati</taxon>
        <taxon>Pseudomonadota</taxon>
        <taxon>Gammaproteobacteria</taxon>
        <taxon>Enterobacterales</taxon>
        <taxon>Erwiniaceae</taxon>
        <taxon>Pantoea</taxon>
    </lineage>
</organism>
<gene>
    <name evidence="3" type="ORF">F3J40_07785</name>
</gene>
<dbReference type="InterPro" id="IPR058625">
    <property type="entry name" value="MdtA-like_BSH"/>
</dbReference>
<dbReference type="Gene3D" id="1.10.287.470">
    <property type="entry name" value="Helix hairpin bin"/>
    <property type="match status" value="1"/>
</dbReference>